<evidence type="ECO:0000313" key="1">
    <source>
        <dbReference type="EMBL" id="QMP18287.1"/>
    </source>
</evidence>
<keyword evidence="2" id="KW-1185">Reference proteome</keyword>
<sequence>MTKHINVGLHKQPFSSLEFHAQEIAALLPVPDVVPSMTDNEIRYEQGKQAVVDYVQQQSQNRFSEGFNDAYVIELCDAFKMPVMNWETPIAVIMYCAGVKCALDTIVRYYNDQLGEK</sequence>
<name>A0A7D7IKT9_9CAUD</name>
<accession>A0A7D7IKT9</accession>
<gene>
    <name evidence="1" type="ORF">phiV141_29</name>
</gene>
<dbReference type="EMBL" id="MT227925">
    <property type="protein sequence ID" value="QMP18287.1"/>
    <property type="molecule type" value="Genomic_DNA"/>
</dbReference>
<reference evidence="1 2" key="1">
    <citation type="submission" date="2020-03" db="EMBL/GenBank/DDBJ databases">
        <authorList>
            <person name="Chen G."/>
            <person name="Lin M."/>
            <person name="Fu H."/>
        </authorList>
    </citation>
    <scope>NUCLEOTIDE SEQUENCE [LARGE SCALE GENOMIC DNA]</scope>
</reference>
<dbReference type="Proteomes" id="UP000514515">
    <property type="component" value="Segment"/>
</dbReference>
<organism evidence="1 2">
    <name type="scientific">Vibrio phage phiV141</name>
    <dbReference type="NCBI Taxonomy" id="2723905"/>
    <lineage>
        <taxon>Viruses</taxon>
        <taxon>Duplodnaviria</taxon>
        <taxon>Heunggongvirae</taxon>
        <taxon>Uroviricota</taxon>
        <taxon>Caudoviricetes</taxon>
        <taxon>Autographivirales</taxon>
        <taxon>Autographivirales incertae sedis</taxon>
        <taxon>Fujianvirus</taxon>
        <taxon>Fujianvirus V141</taxon>
    </lineage>
</organism>
<protein>
    <submittedName>
        <fullName evidence="1">Uncharacterized protein</fullName>
    </submittedName>
</protein>
<evidence type="ECO:0000313" key="2">
    <source>
        <dbReference type="Proteomes" id="UP000514515"/>
    </source>
</evidence>
<proteinExistence type="predicted"/>